<evidence type="ECO:0000256" key="1">
    <source>
        <dbReference type="SAM" id="SignalP"/>
    </source>
</evidence>
<keyword evidence="3" id="KW-1185">Reference proteome</keyword>
<dbReference type="Proteomes" id="UP001138540">
    <property type="component" value="Unassembled WGS sequence"/>
</dbReference>
<sequence>MMTVSFAGVGAIVAPALLMAAPVFAQDTPPRLSLGVTGGTLGIGPEAGLRFNRTVGVRASAAFLDFSHEFDVDDIDYDGRVKLESYGAMVDIYPTGSGLRVSGGVRVDRNRVNVTAAPTGNVTVGDISFTPEQIGTLRGHADADDVAPLVTIGYAGGLTRGIKFGVDGGVMFHGRPQVRELTADGSFAANPIFQEELAKERVKLSDDVDGYRIYPVLQFSVFYAF</sequence>
<dbReference type="EMBL" id="JACHKA010000001">
    <property type="protein sequence ID" value="MBB5984209.1"/>
    <property type="molecule type" value="Genomic_DNA"/>
</dbReference>
<keyword evidence="1" id="KW-0732">Signal</keyword>
<accession>A0ABR6NAC9</accession>
<name>A0ABR6NAC9_9SPHN</name>
<organism evidence="2 3">
    <name type="scientific">Sphingobium lignivorans</name>
    <dbReference type="NCBI Taxonomy" id="2735886"/>
    <lineage>
        <taxon>Bacteria</taxon>
        <taxon>Pseudomonadati</taxon>
        <taxon>Pseudomonadota</taxon>
        <taxon>Alphaproteobacteria</taxon>
        <taxon>Sphingomonadales</taxon>
        <taxon>Sphingomonadaceae</taxon>
        <taxon>Sphingobium</taxon>
    </lineage>
</organism>
<feature type="chain" id="PRO_5045675624" description="Outer membrane protein beta-barrel domain-containing protein" evidence="1">
    <location>
        <begin position="26"/>
        <end position="225"/>
    </location>
</feature>
<reference evidence="2 3" key="1">
    <citation type="submission" date="2020-08" db="EMBL/GenBank/DDBJ databases">
        <title>Exploring microbial biodiversity for novel pathways involved in the catabolism of aromatic compounds derived from lignin.</title>
        <authorList>
            <person name="Elkins J."/>
        </authorList>
    </citation>
    <scope>NUCLEOTIDE SEQUENCE [LARGE SCALE GENOMIC DNA]</scope>
    <source>
        <strain evidence="2 3">B1D3A</strain>
    </source>
</reference>
<feature type="signal peptide" evidence="1">
    <location>
        <begin position="1"/>
        <end position="25"/>
    </location>
</feature>
<dbReference type="RefSeq" id="WP_184149054.1">
    <property type="nucleotide sequence ID" value="NZ_JACHKA010000001.1"/>
</dbReference>
<evidence type="ECO:0000313" key="3">
    <source>
        <dbReference type="Proteomes" id="UP001138540"/>
    </source>
</evidence>
<comment type="caution">
    <text evidence="2">The sequence shown here is derived from an EMBL/GenBank/DDBJ whole genome shotgun (WGS) entry which is preliminary data.</text>
</comment>
<evidence type="ECO:0000313" key="2">
    <source>
        <dbReference type="EMBL" id="MBB5984209.1"/>
    </source>
</evidence>
<evidence type="ECO:0008006" key="4">
    <source>
        <dbReference type="Google" id="ProtNLM"/>
    </source>
</evidence>
<protein>
    <recommendedName>
        <fullName evidence="4">Outer membrane protein beta-barrel domain-containing protein</fullName>
    </recommendedName>
</protein>
<gene>
    <name evidence="2" type="ORF">HNP60_000183</name>
</gene>
<proteinExistence type="predicted"/>
<dbReference type="Gene3D" id="2.40.160.170">
    <property type="match status" value="1"/>
</dbReference>